<dbReference type="Gene3D" id="1.10.540.10">
    <property type="entry name" value="Acyl-CoA dehydrogenase/oxidase, N-terminal domain"/>
    <property type="match status" value="1"/>
</dbReference>
<evidence type="ECO:0000259" key="7">
    <source>
        <dbReference type="Pfam" id="PF02771"/>
    </source>
</evidence>
<evidence type="ECO:0000256" key="3">
    <source>
        <dbReference type="ARBA" id="ARBA00022630"/>
    </source>
</evidence>
<protein>
    <submittedName>
        <fullName evidence="8">Acyl-CoA dehydrogenase</fullName>
    </submittedName>
</protein>
<evidence type="ECO:0000256" key="5">
    <source>
        <dbReference type="ARBA" id="ARBA00023002"/>
    </source>
</evidence>
<feature type="domain" description="Acyl-CoA dehydrogenase/oxidase C-terminal" evidence="6">
    <location>
        <begin position="191"/>
        <end position="302"/>
    </location>
</feature>
<evidence type="ECO:0000313" key="8">
    <source>
        <dbReference type="EMBL" id="MRV70511.1"/>
    </source>
</evidence>
<dbReference type="SUPFAM" id="SSF56645">
    <property type="entry name" value="Acyl-CoA dehydrogenase NM domain-like"/>
    <property type="match status" value="1"/>
</dbReference>
<dbReference type="InterPro" id="IPR013786">
    <property type="entry name" value="AcylCoA_DH/ox_N"/>
</dbReference>
<evidence type="ECO:0000256" key="2">
    <source>
        <dbReference type="ARBA" id="ARBA00009347"/>
    </source>
</evidence>
<dbReference type="InterPro" id="IPR037069">
    <property type="entry name" value="AcylCoA_DH/ox_N_sf"/>
</dbReference>
<dbReference type="AlphaFoldDB" id="A0A7X2IIM6"/>
<dbReference type="PANTHER" id="PTHR43884:SF20">
    <property type="entry name" value="ACYL-COA DEHYDROGENASE FADE28"/>
    <property type="match status" value="1"/>
</dbReference>
<keyword evidence="4" id="KW-0274">FAD</keyword>
<evidence type="ECO:0000256" key="4">
    <source>
        <dbReference type="ARBA" id="ARBA00022827"/>
    </source>
</evidence>
<dbReference type="InterPro" id="IPR036250">
    <property type="entry name" value="AcylCo_DH-like_C"/>
</dbReference>
<comment type="similarity">
    <text evidence="2">Belongs to the acyl-CoA dehydrogenase family.</text>
</comment>
<dbReference type="PANTHER" id="PTHR43884">
    <property type="entry name" value="ACYL-COA DEHYDROGENASE"/>
    <property type="match status" value="1"/>
</dbReference>
<proteinExistence type="inferred from homology"/>
<feature type="domain" description="Acyl-CoA dehydrogenase/oxidase N-terminal" evidence="7">
    <location>
        <begin position="7"/>
        <end position="96"/>
    </location>
</feature>
<name>A0A7X2IIM6_9BURK</name>
<keyword evidence="3" id="KW-0285">Flavoprotein</keyword>
<dbReference type="Pfam" id="PF02771">
    <property type="entry name" value="Acyl-CoA_dh_N"/>
    <property type="match status" value="1"/>
</dbReference>
<dbReference type="GO" id="GO:0050660">
    <property type="term" value="F:flavin adenine dinucleotide binding"/>
    <property type="evidence" value="ECO:0007669"/>
    <property type="project" value="InterPro"/>
</dbReference>
<dbReference type="Pfam" id="PF00441">
    <property type="entry name" value="Acyl-CoA_dh_1"/>
    <property type="match status" value="1"/>
</dbReference>
<dbReference type="EMBL" id="WKJJ01000001">
    <property type="protein sequence ID" value="MRV70511.1"/>
    <property type="molecule type" value="Genomic_DNA"/>
</dbReference>
<dbReference type="GO" id="GO:0003995">
    <property type="term" value="F:acyl-CoA dehydrogenase activity"/>
    <property type="evidence" value="ECO:0007669"/>
    <property type="project" value="TreeGrafter"/>
</dbReference>
<dbReference type="InterPro" id="IPR009100">
    <property type="entry name" value="AcylCoA_DH/oxidase_NM_dom_sf"/>
</dbReference>
<dbReference type="RefSeq" id="WP_154370981.1">
    <property type="nucleotide sequence ID" value="NZ_WKJJ01000001.1"/>
</dbReference>
<comment type="cofactor">
    <cofactor evidence="1">
        <name>FAD</name>
        <dbReference type="ChEBI" id="CHEBI:57692"/>
    </cofactor>
</comment>
<evidence type="ECO:0000313" key="9">
    <source>
        <dbReference type="Proteomes" id="UP000446768"/>
    </source>
</evidence>
<keyword evidence="5" id="KW-0560">Oxidoreductase</keyword>
<dbReference type="SUPFAM" id="SSF47203">
    <property type="entry name" value="Acyl-CoA dehydrogenase C-terminal domain-like"/>
    <property type="match status" value="1"/>
</dbReference>
<dbReference type="Gene3D" id="1.20.140.10">
    <property type="entry name" value="Butyryl-CoA Dehydrogenase, subunit A, domain 3"/>
    <property type="match status" value="1"/>
</dbReference>
<dbReference type="Proteomes" id="UP000446768">
    <property type="component" value="Unassembled WGS sequence"/>
</dbReference>
<comment type="caution">
    <text evidence="8">The sequence shown here is derived from an EMBL/GenBank/DDBJ whole genome shotgun (WGS) entry which is preliminary data.</text>
</comment>
<sequence>MRDLFDTTVQRLFGDLATPELVMALEPGDWPAELWDAIADSGFSVASAPEDAGGAGSDWNDLYVVVRASGRHAVPAPLPEALLANWLLGRAGLDAQSGAVTFAASATLKLDNGTVSGQLDDVPWGRHATHVVALAGRQVVLLRNGDAVSVSLTLNMAGEPRDTLSFAGAEVLASAPLPASLPDDILLLGGAMLRAAQLAGALQAVLDMTVRYAGERSQFGRPISGFQAIQHRLAVLAEHTAAAMVASEAAFAESGETLDRLAIMAAKVTASEAAGIAADTAHAVHGAIGITEEHALHLLTQRLWSWRSEFGSATYWAQAIGRLACAGGAQQYWPTITRDAA</sequence>
<dbReference type="InterPro" id="IPR009075">
    <property type="entry name" value="AcylCo_DH/oxidase_C"/>
</dbReference>
<evidence type="ECO:0000259" key="6">
    <source>
        <dbReference type="Pfam" id="PF00441"/>
    </source>
</evidence>
<accession>A0A7X2IIM6</accession>
<evidence type="ECO:0000256" key="1">
    <source>
        <dbReference type="ARBA" id="ARBA00001974"/>
    </source>
</evidence>
<organism evidence="8 9">
    <name type="scientific">Pseudoduganella rivuli</name>
    <dbReference type="NCBI Taxonomy" id="2666085"/>
    <lineage>
        <taxon>Bacteria</taxon>
        <taxon>Pseudomonadati</taxon>
        <taxon>Pseudomonadota</taxon>
        <taxon>Betaproteobacteria</taxon>
        <taxon>Burkholderiales</taxon>
        <taxon>Oxalobacteraceae</taxon>
        <taxon>Telluria group</taxon>
        <taxon>Pseudoduganella</taxon>
    </lineage>
</organism>
<keyword evidence="9" id="KW-1185">Reference proteome</keyword>
<reference evidence="8 9" key="1">
    <citation type="submission" date="2019-11" db="EMBL/GenBank/DDBJ databases">
        <title>Novel species isolated from a subtropical stream in China.</title>
        <authorList>
            <person name="Lu H."/>
        </authorList>
    </citation>
    <scope>NUCLEOTIDE SEQUENCE [LARGE SCALE GENOMIC DNA]</scope>
    <source>
        <strain evidence="8 9">FT92W</strain>
    </source>
</reference>
<gene>
    <name evidence="8" type="ORF">GJ700_02095</name>
</gene>